<accession>M9M2U5</accession>
<organism evidence="1 2">
    <name type="scientific">Paenibacillus popilliae ATCC 14706</name>
    <dbReference type="NCBI Taxonomy" id="1212764"/>
    <lineage>
        <taxon>Bacteria</taxon>
        <taxon>Bacillati</taxon>
        <taxon>Bacillota</taxon>
        <taxon>Bacilli</taxon>
        <taxon>Bacillales</taxon>
        <taxon>Paenibacillaceae</taxon>
        <taxon>Paenibacillus</taxon>
    </lineage>
</organism>
<sequence>MPMKGTHGMKYGKMVHSAAEAIVGDFAFVKAWKGDALGNLSIPNAPPQVPE</sequence>
<protein>
    <submittedName>
        <fullName evidence="1">Acyl CoA:acetate/3-ketoacid CoA transferase</fullName>
    </submittedName>
</protein>
<gene>
    <name evidence="1" type="ORF">PPOP_2676</name>
</gene>
<keyword evidence="2" id="KW-1185">Reference proteome</keyword>
<comment type="caution">
    <text evidence="1">The sequence shown here is derived from an EMBL/GenBank/DDBJ whole genome shotgun (WGS) entry which is preliminary data.</text>
</comment>
<dbReference type="GO" id="GO:0016740">
    <property type="term" value="F:transferase activity"/>
    <property type="evidence" value="ECO:0007669"/>
    <property type="project" value="UniProtKB-KW"/>
</dbReference>
<evidence type="ECO:0000313" key="2">
    <source>
        <dbReference type="Proteomes" id="UP000029453"/>
    </source>
</evidence>
<dbReference type="AlphaFoldDB" id="M9M2U5"/>
<proteinExistence type="predicted"/>
<dbReference type="InterPro" id="IPR037171">
    <property type="entry name" value="NagB/RpiA_transferase-like"/>
</dbReference>
<name>M9M2U5_PAEPP</name>
<evidence type="ECO:0000313" key="1">
    <source>
        <dbReference type="EMBL" id="GAC43309.1"/>
    </source>
</evidence>
<dbReference type="Proteomes" id="UP000029453">
    <property type="component" value="Unassembled WGS sequence"/>
</dbReference>
<dbReference type="Gene3D" id="3.40.1080.10">
    <property type="entry name" value="Glutaconate Coenzyme A-transferase"/>
    <property type="match status" value="1"/>
</dbReference>
<dbReference type="SUPFAM" id="SSF100950">
    <property type="entry name" value="NagB/RpiA/CoA transferase-like"/>
    <property type="match status" value="1"/>
</dbReference>
<keyword evidence="1" id="KW-0808">Transferase</keyword>
<dbReference type="EMBL" id="BALG01000186">
    <property type="protein sequence ID" value="GAC43309.1"/>
    <property type="molecule type" value="Genomic_DNA"/>
</dbReference>
<reference evidence="1 2" key="1">
    <citation type="submission" date="2012-10" db="EMBL/GenBank/DDBJ databases">
        <title>Draft Genome Sequence of Paenibacillus popilliae ATCC 14706T.</title>
        <authorList>
            <person name="Iiyama K."/>
            <person name="Mori K."/>
            <person name="Mon H."/>
            <person name="Chieda Y."/>
            <person name="Lee J.M."/>
            <person name="Kusakabe T."/>
            <person name="Tashiro K."/>
            <person name="Asano S."/>
            <person name="Yasunaga-Aoki C."/>
            <person name="Shimizu S."/>
        </authorList>
    </citation>
    <scope>NUCLEOTIDE SEQUENCE [LARGE SCALE GENOMIC DNA]</scope>
    <source>
        <strain evidence="1 2">ATCC 14706</strain>
    </source>
</reference>